<dbReference type="PRINTS" id="PR00081">
    <property type="entry name" value="GDHRDH"/>
</dbReference>
<dbReference type="AlphaFoldDB" id="A0AAD7UJY7"/>
<keyword evidence="2" id="KW-0560">Oxidoreductase</keyword>
<comment type="similarity">
    <text evidence="1">Belongs to the short-chain dehydrogenases/reductases (SDR) family.</text>
</comment>
<dbReference type="PANTHER" id="PTHR42901:SF1">
    <property type="entry name" value="ALCOHOL DEHYDROGENASE"/>
    <property type="match status" value="1"/>
</dbReference>
<dbReference type="SMART" id="SM00822">
    <property type="entry name" value="PKS_KR"/>
    <property type="match status" value="1"/>
</dbReference>
<evidence type="ECO:0000259" key="3">
    <source>
        <dbReference type="SMART" id="SM00822"/>
    </source>
</evidence>
<comment type="caution">
    <text evidence="4">The sequence shown here is derived from an EMBL/GenBank/DDBJ whole genome shotgun (WGS) entry which is preliminary data.</text>
</comment>
<sequence length="310" mass="33225">MTAERSASREEREGAEYDAETSWAVITGASSGIGSALAERAAASDLNVVLSGRRSAALESLAARLEREHGIATETVVVDLATPRGAERLHREATRRVARRGHQISVLAANAGVAATGPFLKQRVEDLDAMLTLNARSSVVLCQLFGRDFARARRGRICITGSIAGAGPHGVAGAACYGATKAFLRSFANALQTELRASGVTVICLMPGAVRSDFQRASGMGHSLVFRCGKYLPGGIVMTPEAVVRCVDFSTSHGRRREVVPGFANKFYAWGAKYLPSAVTRFLASVSFSQRWPPRFPPLEEISQHPSWIP</sequence>
<dbReference type="InterPro" id="IPR057326">
    <property type="entry name" value="KR_dom"/>
</dbReference>
<dbReference type="Gene3D" id="3.40.50.720">
    <property type="entry name" value="NAD(P)-binding Rossmann-like Domain"/>
    <property type="match status" value="1"/>
</dbReference>
<dbReference type="EMBL" id="JAQMWT010000129">
    <property type="protein sequence ID" value="KAJ8609821.1"/>
    <property type="molecule type" value="Genomic_DNA"/>
</dbReference>
<gene>
    <name evidence="4" type="ORF">CTAYLR_008119</name>
</gene>
<name>A0AAD7UJY7_9STRA</name>
<dbReference type="GO" id="GO:0016491">
    <property type="term" value="F:oxidoreductase activity"/>
    <property type="evidence" value="ECO:0007669"/>
    <property type="project" value="UniProtKB-KW"/>
</dbReference>
<dbReference type="PIRSF" id="PIRSF000126">
    <property type="entry name" value="11-beta-HSD1"/>
    <property type="match status" value="1"/>
</dbReference>
<evidence type="ECO:0000256" key="2">
    <source>
        <dbReference type="ARBA" id="ARBA00023002"/>
    </source>
</evidence>
<reference evidence="4" key="1">
    <citation type="submission" date="2023-01" db="EMBL/GenBank/DDBJ databases">
        <title>Metagenome sequencing of chrysophaentin producing Chrysophaeum taylorii.</title>
        <authorList>
            <person name="Davison J."/>
            <person name="Bewley C."/>
        </authorList>
    </citation>
    <scope>NUCLEOTIDE SEQUENCE</scope>
    <source>
        <strain evidence="4">NIES-1699</strain>
    </source>
</reference>
<dbReference type="InterPro" id="IPR036291">
    <property type="entry name" value="NAD(P)-bd_dom_sf"/>
</dbReference>
<dbReference type="InterPro" id="IPR002347">
    <property type="entry name" value="SDR_fam"/>
</dbReference>
<proteinExistence type="inferred from homology"/>
<dbReference type="CDD" id="cd05233">
    <property type="entry name" value="SDR_c"/>
    <property type="match status" value="1"/>
</dbReference>
<dbReference type="PANTHER" id="PTHR42901">
    <property type="entry name" value="ALCOHOL DEHYDROGENASE"/>
    <property type="match status" value="1"/>
</dbReference>
<evidence type="ECO:0000313" key="5">
    <source>
        <dbReference type="Proteomes" id="UP001230188"/>
    </source>
</evidence>
<dbReference type="Proteomes" id="UP001230188">
    <property type="component" value="Unassembled WGS sequence"/>
</dbReference>
<evidence type="ECO:0000313" key="4">
    <source>
        <dbReference type="EMBL" id="KAJ8609821.1"/>
    </source>
</evidence>
<evidence type="ECO:0000256" key="1">
    <source>
        <dbReference type="ARBA" id="ARBA00006484"/>
    </source>
</evidence>
<dbReference type="PROSITE" id="PS00061">
    <property type="entry name" value="ADH_SHORT"/>
    <property type="match status" value="1"/>
</dbReference>
<accession>A0AAD7UJY7</accession>
<feature type="domain" description="Ketoreductase" evidence="3">
    <location>
        <begin position="22"/>
        <end position="223"/>
    </location>
</feature>
<dbReference type="Pfam" id="PF00106">
    <property type="entry name" value="adh_short"/>
    <property type="match status" value="1"/>
</dbReference>
<keyword evidence="5" id="KW-1185">Reference proteome</keyword>
<protein>
    <recommendedName>
        <fullName evidence="3">Ketoreductase domain-containing protein</fullName>
    </recommendedName>
</protein>
<dbReference type="SUPFAM" id="SSF51735">
    <property type="entry name" value="NAD(P)-binding Rossmann-fold domains"/>
    <property type="match status" value="1"/>
</dbReference>
<organism evidence="4 5">
    <name type="scientific">Chrysophaeum taylorii</name>
    <dbReference type="NCBI Taxonomy" id="2483200"/>
    <lineage>
        <taxon>Eukaryota</taxon>
        <taxon>Sar</taxon>
        <taxon>Stramenopiles</taxon>
        <taxon>Ochrophyta</taxon>
        <taxon>Pelagophyceae</taxon>
        <taxon>Pelagomonadales</taxon>
        <taxon>Pelagomonadaceae</taxon>
        <taxon>Chrysophaeum</taxon>
    </lineage>
</organism>
<dbReference type="InterPro" id="IPR020904">
    <property type="entry name" value="Sc_DH/Rdtase_CS"/>
</dbReference>